<keyword evidence="13" id="KW-0168">Coated pit</keyword>
<evidence type="ECO:0000256" key="4">
    <source>
        <dbReference type="ARBA" id="ARBA00022583"/>
    </source>
</evidence>
<comment type="caution">
    <text evidence="23">The sequence shown here is derived from an EMBL/GenBank/DDBJ whole genome shotgun (WGS) entry which is preliminary data.</text>
</comment>
<dbReference type="FunFam" id="4.10.400.10:FF:000002">
    <property type="entry name" value="Low-density lipoprotein receptor-related protein 1"/>
    <property type="match status" value="1"/>
</dbReference>
<feature type="repeat" description="LDL-receptor class B" evidence="18">
    <location>
        <begin position="2143"/>
        <end position="2183"/>
    </location>
</feature>
<dbReference type="SMART" id="SM00135">
    <property type="entry name" value="LY"/>
    <property type="match status" value="34"/>
</dbReference>
<feature type="repeat" description="LDL-receptor class B" evidence="18">
    <location>
        <begin position="3254"/>
        <end position="3296"/>
    </location>
</feature>
<dbReference type="SMART" id="SM00192">
    <property type="entry name" value="LDLa"/>
    <property type="match status" value="17"/>
</dbReference>
<keyword evidence="12 23" id="KW-0675">Receptor</keyword>
<dbReference type="Gene3D" id="2.10.25.10">
    <property type="entry name" value="Laminin"/>
    <property type="match status" value="6"/>
</dbReference>
<evidence type="ECO:0000256" key="8">
    <source>
        <dbReference type="ARBA" id="ARBA00022837"/>
    </source>
</evidence>
<dbReference type="Gene3D" id="4.10.1220.10">
    <property type="entry name" value="EGF-type module"/>
    <property type="match status" value="1"/>
</dbReference>
<feature type="disulfide bond" evidence="17">
    <location>
        <begin position="2909"/>
        <end position="2927"/>
    </location>
</feature>
<evidence type="ECO:0000256" key="17">
    <source>
        <dbReference type="PROSITE-ProRule" id="PRU00124"/>
    </source>
</evidence>
<evidence type="ECO:0000259" key="22">
    <source>
        <dbReference type="PROSITE" id="PS50026"/>
    </source>
</evidence>
<dbReference type="SMART" id="SM00179">
    <property type="entry name" value="EGF_CA"/>
    <property type="match status" value="8"/>
</dbReference>
<dbReference type="PROSITE" id="PS01187">
    <property type="entry name" value="EGF_CA"/>
    <property type="match status" value="3"/>
</dbReference>
<keyword evidence="23" id="KW-0449">Lipoprotein</keyword>
<evidence type="ECO:0000256" key="7">
    <source>
        <dbReference type="ARBA" id="ARBA00022737"/>
    </source>
</evidence>
<evidence type="ECO:0000256" key="5">
    <source>
        <dbReference type="ARBA" id="ARBA00022692"/>
    </source>
</evidence>
<dbReference type="InterPro" id="IPR056588">
    <property type="entry name" value="EGF_LRP2"/>
</dbReference>
<name>A0A443RMF6_9ACAR</name>
<dbReference type="InterPro" id="IPR000033">
    <property type="entry name" value="LDLR_classB_rpt"/>
</dbReference>
<dbReference type="InterPro" id="IPR023415">
    <property type="entry name" value="LDLR_class-A_CS"/>
</dbReference>
<feature type="repeat" description="LDL-receptor class B" evidence="18">
    <location>
        <begin position="2231"/>
        <end position="2272"/>
    </location>
</feature>
<evidence type="ECO:0000256" key="2">
    <source>
        <dbReference type="ARBA" id="ARBA00009939"/>
    </source>
</evidence>
<evidence type="ECO:0000256" key="12">
    <source>
        <dbReference type="ARBA" id="ARBA00023170"/>
    </source>
</evidence>
<dbReference type="PROSITE" id="PS00022">
    <property type="entry name" value="EGF_1"/>
    <property type="match status" value="1"/>
</dbReference>
<dbReference type="InterPro" id="IPR000742">
    <property type="entry name" value="EGF"/>
</dbReference>
<keyword evidence="14" id="KW-0325">Glycoprotein</keyword>
<evidence type="ECO:0000256" key="16">
    <source>
        <dbReference type="PROSITE-ProRule" id="PRU00076"/>
    </source>
</evidence>
<dbReference type="InterPro" id="IPR001881">
    <property type="entry name" value="EGF-like_Ca-bd_dom"/>
</dbReference>
<dbReference type="InterPro" id="IPR018097">
    <property type="entry name" value="EGF_Ca-bd_CS"/>
</dbReference>
<keyword evidence="5 20" id="KW-0812">Transmembrane</keyword>
<dbReference type="InterPro" id="IPR011042">
    <property type="entry name" value="6-blade_b-propeller_TolB-like"/>
</dbReference>
<dbReference type="PROSITE" id="PS00010">
    <property type="entry name" value="ASX_HYDROXYL"/>
    <property type="match status" value="3"/>
</dbReference>
<feature type="repeat" description="LDL-receptor class B" evidence="18">
    <location>
        <begin position="1917"/>
        <end position="1958"/>
    </location>
</feature>
<feature type="compositionally biased region" description="Basic and acidic residues" evidence="19">
    <location>
        <begin position="3602"/>
        <end position="3618"/>
    </location>
</feature>
<evidence type="ECO:0000256" key="1">
    <source>
        <dbReference type="ARBA" id="ARBA00004479"/>
    </source>
</evidence>
<accession>A0A443RMF6</accession>
<feature type="repeat" description="LDL-receptor class B" evidence="18">
    <location>
        <begin position="2477"/>
        <end position="2519"/>
    </location>
</feature>
<comment type="similarity">
    <text evidence="2">Belongs to the LDLR family.</text>
</comment>
<dbReference type="PROSITE" id="PS50068">
    <property type="entry name" value="LDLRA_2"/>
    <property type="match status" value="17"/>
</dbReference>
<keyword evidence="11 16" id="KW-1015">Disulfide bond</keyword>
<evidence type="ECO:0000256" key="3">
    <source>
        <dbReference type="ARBA" id="ARBA00022536"/>
    </source>
</evidence>
<dbReference type="InterPro" id="IPR009030">
    <property type="entry name" value="Growth_fac_rcpt_cys_sf"/>
</dbReference>
<dbReference type="Pfam" id="PF16472">
    <property type="entry name" value="DUF5050"/>
    <property type="match status" value="2"/>
</dbReference>
<feature type="disulfide bond" evidence="17">
    <location>
        <begin position="2953"/>
        <end position="2971"/>
    </location>
</feature>
<dbReference type="InterPro" id="IPR036055">
    <property type="entry name" value="LDL_receptor-like_sf"/>
</dbReference>
<feature type="compositionally biased region" description="Polar residues" evidence="19">
    <location>
        <begin position="3591"/>
        <end position="3601"/>
    </location>
</feature>
<evidence type="ECO:0000256" key="21">
    <source>
        <dbReference type="SAM" id="SignalP"/>
    </source>
</evidence>
<dbReference type="SUPFAM" id="SSF57184">
    <property type="entry name" value="Growth factor receptor domain"/>
    <property type="match status" value="2"/>
</dbReference>
<feature type="repeat" description="LDL-receptor class B" evidence="18">
    <location>
        <begin position="693"/>
        <end position="735"/>
    </location>
</feature>
<dbReference type="SMART" id="SM00181">
    <property type="entry name" value="EGF"/>
    <property type="match status" value="15"/>
</dbReference>
<keyword evidence="10 20" id="KW-0472">Membrane</keyword>
<feature type="repeat" description="LDL-receptor class B" evidence="18">
    <location>
        <begin position="1828"/>
        <end position="1872"/>
    </location>
</feature>
<feature type="domain" description="EGF-like" evidence="22">
    <location>
        <begin position="3025"/>
        <end position="3063"/>
    </location>
</feature>
<comment type="caution">
    <text evidence="16">Lacks conserved residue(s) required for the propagation of feature annotation.</text>
</comment>
<feature type="domain" description="EGF-like" evidence="22">
    <location>
        <begin position="1368"/>
        <end position="1404"/>
    </location>
</feature>
<feature type="disulfide bond" evidence="17">
    <location>
        <begin position="2867"/>
        <end position="2885"/>
    </location>
</feature>
<feature type="transmembrane region" description="Helical" evidence="20">
    <location>
        <begin position="3440"/>
        <end position="3464"/>
    </location>
</feature>
<evidence type="ECO:0000256" key="9">
    <source>
        <dbReference type="ARBA" id="ARBA00022989"/>
    </source>
</evidence>
<feature type="repeat" description="LDL-receptor class B" evidence="18">
    <location>
        <begin position="2434"/>
        <end position="2476"/>
    </location>
</feature>
<dbReference type="FunFam" id="4.10.400.10:FF:000045">
    <property type="entry name" value="Low-density lipoprotein receptor-related protein 2"/>
    <property type="match status" value="1"/>
</dbReference>
<dbReference type="Gene3D" id="2.120.10.30">
    <property type="entry name" value="TolB, C-terminal domain"/>
    <property type="match status" value="10"/>
</dbReference>
<feature type="repeat" description="LDL-receptor class B" evidence="18">
    <location>
        <begin position="1234"/>
        <end position="1277"/>
    </location>
</feature>
<dbReference type="Proteomes" id="UP000285301">
    <property type="component" value="Unassembled WGS sequence"/>
</dbReference>
<feature type="region of interest" description="Disordered" evidence="19">
    <location>
        <begin position="3579"/>
        <end position="3618"/>
    </location>
</feature>
<sequence length="3618" mass="405248">MDYTRTLFHFSALSLLLVANITATTVSSSETSTSAPISANTTCTPENFRCGNGRCIPKRWVCDYQKDCEGGEDEHQSCSPPHCSSNQFSCREYVFNQSFCIPRHWKCDKVVDCVDGTDEGDSCSLISCPETKFLCPLEKQCISKDRLCDGKQDCKDGADEKDACSSKLCSTLNCEHGCRASLDGGVCICGKGMTVNPADKKSCIDSDECTDWGNCDQLCTNTPGSFKCSCVSGYTLVYPRHCKANNSTEMRIIFAHHSSIYKTDSHGSNLDIITNTTAASGVDFHFGKKLVFWSDIETRKLYSINLNNLRDSRAVEVSVTFHWNPVALAVDWITNKIYVCDTHNQKIDIFEFDGKRHAIVLSQNLTAPLDIALDPTQGYMFFSDSDNIDRAFMDGTERKTIVSTYIYKASGLTVDFVNKRIIWCDSQLDQIVTVDYNGGNRHIILRGSTKVPAPVKITMFESKIYWTDSTRQGVLKVDMYNSTSAVDTIYRERGVPKEPRALKTYHALRQPTVSNPCGINNGGCLHMCVLTRNGDEKFFSLGYRCVCEIGYQLASNEKSCIRVEEFLLYSQQKFVRGIVLNHGAAFNDAIIPIVSRSARFVGLDFDAKSNYIFYSDVILDVIYKIKTDGTGKENNLKRPRAIVVHPNKGYVFFSEWDRPANISRAYLDGTNVMVFRGVLLGWPNGLSVDYEKNRLYWCDALLDHIQHANLDGTDVKTISSARIKHPFSLVVHDQWLYVTDWRLDAILRMNKENGSHEKIIRSVEEGNRLYGIKVFSKRNQVIDSRHPCLTDNGKCQKFCFGVPTNKTDFGIEAKCSCPYGESLADDQRTCIPAPDKEPPCDSENDCGDGSDEGDSCHEKTCAYYQFTCPGSGHCIPKSWICDGDNDCFDQADEQNCPPIVCSASQFQCANLKQCIHESYHCDGVSDCQDGSDEKGCPSLAPNQCDTEKQFQCVSSKICIPKAWYCDGNADCEDGSDEPKTSPFSCPYNQWLCPNVTEKCVDLHRVCDKKLDCPNGADEGPACGLDSCTKSSCAYKCKETPLGPLCLCPPGERLNDSRTCVDIDECAIAGKCSQICINTKGSYKCECEKGYILENHHHCKVANRSQAYLVISNRRSILISNLNTTSLERVPVRVDNVVATASDMATNAIFWSDMHAKKIFKLNKGSTEPKTIIGSGLDLVEGLGVDWVARNLYWVDSKLKTIEVATLEGKNRIVLITQNISQPRGLSLDPREDSRILFWTDWGENPRIERVGMDGSMRKVIINTKIYWPNGLTIDFPTKRVYFADSKLDYIDFCDYNGGGRQQVLAHNHYLLHPHSLTVFEDTLYWTDRQLNRVLSCYKYRGKNQTVVSHLVSQPLGIHVNHPVLQPPAPNPCAKAPCTHICLLSPKPEGFSCKCPPGYGQDRTAAGGRCIPVETPYLMVMKGTQLVDLSLTPNEKSAGYFTPVIGIENGYDFDYDKQDGYIYWIQVLETDKENGTVYKISLKGGNQTKFLSDGFIGAPICLAFDWIGRNLYIGNMKASTIAVVKADGEKNYRRTILSNDGSMTGVARPKMMVVDPLSGSLYWLDEGGVGVPLKVAKANMDGTNSTILIKDNIHSLEAISFDLANKRLYFSQSYPGVIESVDSEGRDRKTIVTSSSFITKPQGLAVYNNRLYYLDSVYEKIVRINLPDGGNPVTLEENVPGLKNIKVYSKRPGIDNHPCRSGNGGCQHLCIPMSNGQRKCLCSTGFKAEGETNCQIYKSFAVVSSLTALRGFSLEDHAEAMQPISGGGHNILHVDVQVAKSYIFWVEYNPGDVNGIFSIKPDGSDKKHIIAEGIGSNGIRGIAVDWIAGNLYFTNVFPHETYIEVSWLDGRNRKVLVKTTTDAPRELAVNPIKRYLYWIDYGQFPKIEKAFLDGTNRTPIVVSGISNPRDLTIDIATHDVYWVDAREDAIQKVSFSGGKRQYILRNLPTPYGISILGSTVYWVDRNLRTIFKTSKYAENATKLPEPFKSNLDTLRDIVIFDAKNQPSGETPCSRLGNGMCQQLCFAFPEGRNGPSWKCDCASGILSNDGKTCKDVDEFLVFSTRREIRSVHLDPKVTSIPLQPIVNLTNVVGLDFDYKNRKLYFTQIRPEGSISSLNLDKPNEINVILKKGINPEGIAYDWTNKKIYWTDSANRSIYAMNVDGSQIVMIARVERPRAILLDPCEGYLYYTDWGRFGNSGKIYRSTMAGNLKKVIIGEELTQPSGLTLDYEDRKLYWTDALREKIERADLDGSNREILVSATIYPFAITVFGQYIYWTDLQLRGVYRAEKHTGAGMIEMVKRLEESPRDIHVYAPERQKCNSNPCAINNGGCAHSCHQAPNGTVECRCNTGYKVANEGRIQYCFNTPGSYYCKCNETYYERELDGHTCKRRDKIKPWIIFTNRYYLRNISADGTVYSLIKMDLKNVVALDYDYNDQRLYYADVGNKTINRIFINGTGEEIIVRHEAHGLEGIAVDWVGKKLYWLDRTSKHLEVSELDGTHRKTLIGKGMTDPRAIVVHPSIGYLFFTDWGHHAFIAKILRNTSHRPYDIQVYHPLKQYSFDNPCGDHNGGCSHLCLIAPGGNDYTCACPNNFILKSDNKTCIANCTSGQHRCGYPDDRCIPRYWTCDGEKDCKDGSDEQNCPPFMCKSGMFQCRNNQTCISRIRICDGVDDCSDRSDESFCSSPCGEHSFKCNSTGRCVPDSWQCDGDDDCSDGSDEAREYCHNRDSHRCRNKNCTTGWRKCPTRNNYRCIPSWLFCDGKDDCRDGSDENNPEYCPKCHETGDFRCKNGRCIPLRWRCDFEDDCGDNSDEDPKLYYKCKPDQFKCRSGHCIPNKLVCDGLKDCKDVSDEMNCPTRYPGGRYCLESQFQCNNTVCLRHDFLCDGDDDCGDGSDEADALCQNFQCDLKRKFQCQNKRCIPLWQICNDKDDCGDGSDENNHTLCRKWPIPCTANQFKCTNERCISLDKLCDHQDDCGDLSDEKGCHTGTCTKQDRGGCQHNCTALSGGGYICTCPRGYKISHNNTKMCEDINECENFGHNCSQICENLEGTYSCECKEGYQLFEERCVAKGQVPIILYANGPEVRAMDNSHQVQSSLIKGESRIQALDYDPIKDIIYWADSFEKTIKRAYIPDPRDPEHGLGYPQNLDVKGLSKPTDIAIDWVGRNIYWTDSDLSSVKSKGRVFVSLIDGRYKKTLLSTALERPTSIALDPELGIMFFTDAGSAPKIESSWMDGTRRRIVINEKLGYPAGIVIDYAGGHRIYWSDSKLNTIESAKSDGSNRVVVLSGELHQPTSIDLFEDQLYWVTQETGEIFRQDKFGRGVKVRVRRSLEYATDVKILQEKKYNTSISNPCTLNACSHICVLIPSGYRCTCPDGTPAAASVTGQCTSGFEQKKALPQHCLCKNGGYCVEGGNKNLVCKCQPDFEGTYCDDYISKSPLTHSKSSVTAIIIPILVILIISILIIAFVLFFRKRHFKPGFNNQSVSFRSGTNVEFSGPTFMHNSPHETANGEPLDGEFNLGDMKQTDFSNPMYEALGNTDNVKDGSFGDSQGGGLYEVPDNVIDKKIIKDNSYDKGIAGSAVLPPSSVVHRSSPPIQLRQTALNPTSIDTDKDTQHLVEEDKSEC</sequence>
<feature type="compositionally biased region" description="Low complexity" evidence="19">
    <location>
        <begin position="3579"/>
        <end position="3588"/>
    </location>
</feature>
<dbReference type="GO" id="GO:0006897">
    <property type="term" value="P:endocytosis"/>
    <property type="evidence" value="ECO:0007669"/>
    <property type="project" value="UniProtKB-KW"/>
</dbReference>
<feature type="domain" description="EGF-like" evidence="22">
    <location>
        <begin position="3391"/>
        <end position="3425"/>
    </location>
</feature>
<feature type="disulfide bond" evidence="17">
    <location>
        <begin position="2860"/>
        <end position="2872"/>
    </location>
</feature>
<dbReference type="FunFam" id="2.120.10.30:FF:000035">
    <property type="entry name" value="Low-density lipoprotein receptor-related protein 2"/>
    <property type="match status" value="1"/>
</dbReference>
<feature type="disulfide bond" evidence="17">
    <location>
        <begin position="881"/>
        <end position="896"/>
    </location>
</feature>
<evidence type="ECO:0000256" key="18">
    <source>
        <dbReference type="PROSITE-ProRule" id="PRU00461"/>
    </source>
</evidence>
<dbReference type="FunFam" id="2.10.25.10:FF:000009">
    <property type="entry name" value="Low-density lipoprotein receptor isoform 1"/>
    <property type="match status" value="3"/>
</dbReference>
<dbReference type="PANTHER" id="PTHR22722">
    <property type="entry name" value="LOW-DENSITY LIPOPROTEIN RECEPTOR-RELATED PROTEIN 2-RELATED"/>
    <property type="match status" value="1"/>
</dbReference>
<feature type="repeat" description="LDL-receptor class B" evidence="18">
    <location>
        <begin position="3209"/>
        <end position="3252"/>
    </location>
</feature>
<dbReference type="EMBL" id="NCKU01000226">
    <property type="protein sequence ID" value="RWS16465.1"/>
    <property type="molecule type" value="Genomic_DNA"/>
</dbReference>
<dbReference type="Pfam" id="PF00057">
    <property type="entry name" value="Ldl_recept_a"/>
    <property type="match status" value="14"/>
</dbReference>
<dbReference type="Pfam" id="PF00058">
    <property type="entry name" value="Ldl_recept_b"/>
    <property type="match status" value="5"/>
</dbReference>
<keyword evidence="24" id="KW-1185">Reference proteome</keyword>
<feature type="disulfide bond" evidence="17">
    <location>
        <begin position="2835"/>
        <end position="2850"/>
    </location>
</feature>
<dbReference type="GO" id="GO:0005509">
    <property type="term" value="F:calcium ion binding"/>
    <property type="evidence" value="ECO:0007669"/>
    <property type="project" value="InterPro"/>
</dbReference>
<evidence type="ECO:0000313" key="23">
    <source>
        <dbReference type="EMBL" id="RWS16465.1"/>
    </source>
</evidence>
<dbReference type="InterPro" id="IPR002172">
    <property type="entry name" value="LDrepeatLR_classA_rpt"/>
</dbReference>
<feature type="disulfide bond" evidence="16">
    <location>
        <begin position="1065"/>
        <end position="1075"/>
    </location>
</feature>
<feature type="disulfide bond" evidence="17">
    <location>
        <begin position="2965"/>
        <end position="2980"/>
    </location>
</feature>
<protein>
    <submittedName>
        <fullName evidence="23">Low-density lipoprotein receptor-related protein 2-like protein</fullName>
    </submittedName>
</protein>
<dbReference type="InterPro" id="IPR049883">
    <property type="entry name" value="NOTCH1_EGF-like"/>
</dbReference>
<keyword evidence="6 21" id="KW-0732">Signal</keyword>
<dbReference type="CDD" id="cd00112">
    <property type="entry name" value="LDLa"/>
    <property type="match status" value="14"/>
</dbReference>
<dbReference type="OrthoDB" id="21182at2759"/>
<feature type="repeat" description="LDL-receptor class B" evidence="18">
    <location>
        <begin position="1189"/>
        <end position="1231"/>
    </location>
</feature>
<evidence type="ECO:0000256" key="20">
    <source>
        <dbReference type="SAM" id="Phobius"/>
    </source>
</evidence>
<gene>
    <name evidence="23" type="ORF">B4U79_05010</name>
</gene>
<evidence type="ECO:0000256" key="13">
    <source>
        <dbReference type="ARBA" id="ARBA00023176"/>
    </source>
</evidence>
<feature type="disulfide bond" evidence="17">
    <location>
        <begin position="2816"/>
        <end position="2828"/>
    </location>
</feature>
<feature type="repeat" description="LDL-receptor class B" evidence="18">
    <location>
        <begin position="1558"/>
        <end position="1604"/>
    </location>
</feature>
<dbReference type="SUPFAM" id="SSF57424">
    <property type="entry name" value="LDL receptor-like module"/>
    <property type="match status" value="14"/>
</dbReference>
<dbReference type="GO" id="GO:0005886">
    <property type="term" value="C:plasma membrane"/>
    <property type="evidence" value="ECO:0007669"/>
    <property type="project" value="TreeGrafter"/>
</dbReference>
<evidence type="ECO:0000256" key="6">
    <source>
        <dbReference type="ARBA" id="ARBA00022729"/>
    </source>
</evidence>
<keyword evidence="4" id="KW-0254">Endocytosis</keyword>
<feature type="repeat" description="LDL-receptor class B" evidence="18">
    <location>
        <begin position="1146"/>
        <end position="1188"/>
    </location>
</feature>
<keyword evidence="3 16" id="KW-0245">EGF-like domain</keyword>
<dbReference type="FunFam" id="4.10.400.10:FF:000113">
    <property type="entry name" value="Low-density lipoprotein receptor-related protein 8"/>
    <property type="match status" value="1"/>
</dbReference>
<dbReference type="PROSITE" id="PS01209">
    <property type="entry name" value="LDLRA_1"/>
    <property type="match status" value="9"/>
</dbReference>
<dbReference type="PANTHER" id="PTHR22722:SF14">
    <property type="entry name" value="MEGALIN, ISOFORM A"/>
    <property type="match status" value="1"/>
</dbReference>
<feature type="domain" description="EGF-like" evidence="22">
    <location>
        <begin position="205"/>
        <end position="243"/>
    </location>
</feature>
<feature type="disulfide bond" evidence="17">
    <location>
        <begin position="2624"/>
        <end position="2639"/>
    </location>
</feature>
<feature type="domain" description="EGF-like" evidence="22">
    <location>
        <begin position="1061"/>
        <end position="1099"/>
    </location>
</feature>
<reference evidence="23 24" key="1">
    <citation type="journal article" date="2018" name="Gigascience">
        <title>Genomes of trombidid mites reveal novel predicted allergens and laterally-transferred genes associated with secondary metabolism.</title>
        <authorList>
            <person name="Dong X."/>
            <person name="Chaisiri K."/>
            <person name="Xia D."/>
            <person name="Armstrong S.D."/>
            <person name="Fang Y."/>
            <person name="Donnelly M.J."/>
            <person name="Kadowaki T."/>
            <person name="McGarry J.W."/>
            <person name="Darby A.C."/>
            <person name="Makepeace B.L."/>
        </authorList>
    </citation>
    <scope>NUCLEOTIDE SEQUENCE [LARGE SCALE GENOMIC DNA]</scope>
    <source>
        <strain evidence="23">UoL-WK</strain>
    </source>
</reference>
<dbReference type="PROSITE" id="PS50026">
    <property type="entry name" value="EGF_3"/>
    <property type="match status" value="5"/>
</dbReference>
<feature type="repeat" description="LDL-receptor class B" evidence="18">
    <location>
        <begin position="378"/>
        <end position="418"/>
    </location>
</feature>
<feature type="disulfide bond" evidence="17">
    <location>
        <begin position="2664"/>
        <end position="2679"/>
    </location>
</feature>
<evidence type="ECO:0000256" key="14">
    <source>
        <dbReference type="ARBA" id="ARBA00023180"/>
    </source>
</evidence>
<dbReference type="Gene3D" id="4.10.400.10">
    <property type="entry name" value="Low-density Lipoprotein Receptor"/>
    <property type="match status" value="16"/>
</dbReference>
<feature type="repeat" description="LDL-receptor class B" evidence="18">
    <location>
        <begin position="2184"/>
        <end position="2230"/>
    </location>
</feature>
<dbReference type="GO" id="GO:0005905">
    <property type="term" value="C:clathrin-coated pit"/>
    <property type="evidence" value="ECO:0007669"/>
    <property type="project" value="UniProtKB-KW"/>
</dbReference>
<feature type="signal peptide" evidence="21">
    <location>
        <begin position="1"/>
        <end position="23"/>
    </location>
</feature>
<feature type="disulfide bond" evidence="16">
    <location>
        <begin position="3415"/>
        <end position="3424"/>
    </location>
</feature>
<dbReference type="InterPro" id="IPR051221">
    <property type="entry name" value="LDLR-related"/>
</dbReference>
<comment type="subcellular location">
    <subcellularLocation>
        <location evidence="15">Membrane</location>
        <location evidence="15">Coated pit</location>
    </subcellularLocation>
    <subcellularLocation>
        <location evidence="1">Membrane</location>
        <topology evidence="1">Single-pass type I membrane protein</topology>
    </subcellularLocation>
</comment>
<feature type="disulfide bond" evidence="17">
    <location>
        <begin position="921"/>
        <end position="936"/>
    </location>
</feature>
<evidence type="ECO:0000256" key="10">
    <source>
        <dbReference type="ARBA" id="ARBA00023136"/>
    </source>
</evidence>
<feature type="repeat" description="LDL-receptor class B" evidence="18">
    <location>
        <begin position="1873"/>
        <end position="1916"/>
    </location>
</feature>
<dbReference type="Pfam" id="PF24468">
    <property type="entry name" value="EGF_LRP2"/>
    <property type="match status" value="1"/>
</dbReference>
<proteinExistence type="inferred from homology"/>
<dbReference type="Pfam" id="PF07645">
    <property type="entry name" value="EGF_CA"/>
    <property type="match status" value="3"/>
</dbReference>
<dbReference type="SUPFAM" id="SSF57196">
    <property type="entry name" value="EGF/Laminin"/>
    <property type="match status" value="5"/>
</dbReference>
<evidence type="ECO:0000313" key="24">
    <source>
        <dbReference type="Proteomes" id="UP000285301"/>
    </source>
</evidence>
<feature type="disulfide bond" evidence="16">
    <location>
        <begin position="209"/>
        <end position="219"/>
    </location>
</feature>
<evidence type="ECO:0000256" key="19">
    <source>
        <dbReference type="SAM" id="MobiDB-lite"/>
    </source>
</evidence>
<feature type="disulfide bond" evidence="17">
    <location>
        <begin position="2946"/>
        <end position="2958"/>
    </location>
</feature>
<dbReference type="GO" id="GO:0043235">
    <property type="term" value="C:receptor complex"/>
    <property type="evidence" value="ECO:0007669"/>
    <property type="project" value="TreeGrafter"/>
</dbReference>
<dbReference type="SUPFAM" id="SSF63825">
    <property type="entry name" value="YWTD domain"/>
    <property type="match status" value="8"/>
</dbReference>
<feature type="repeat" description="LDL-receptor class B" evidence="18">
    <location>
        <begin position="3160"/>
        <end position="3208"/>
    </location>
</feature>
<dbReference type="CDD" id="cd00054">
    <property type="entry name" value="EGF_CA"/>
    <property type="match status" value="2"/>
</dbReference>
<dbReference type="Pfam" id="PF14670">
    <property type="entry name" value="FXa_inhibition"/>
    <property type="match status" value="2"/>
</dbReference>
<feature type="disulfide bond" evidence="17">
    <location>
        <begin position="43"/>
        <end position="55"/>
    </location>
</feature>
<keyword evidence="8" id="KW-0106">Calcium</keyword>
<feature type="repeat" description="LDL-receptor class B" evidence="18">
    <location>
        <begin position="335"/>
        <end position="377"/>
    </location>
</feature>
<feature type="disulfide bond" evidence="17">
    <location>
        <begin position="2784"/>
        <end position="2802"/>
    </location>
</feature>
<feature type="disulfide bond" evidence="17">
    <location>
        <begin position="50"/>
        <end position="68"/>
    </location>
</feature>
<organism evidence="23 24">
    <name type="scientific">Dinothrombium tinctorium</name>
    <dbReference type="NCBI Taxonomy" id="1965070"/>
    <lineage>
        <taxon>Eukaryota</taxon>
        <taxon>Metazoa</taxon>
        <taxon>Ecdysozoa</taxon>
        <taxon>Arthropoda</taxon>
        <taxon>Chelicerata</taxon>
        <taxon>Arachnida</taxon>
        <taxon>Acari</taxon>
        <taxon>Acariformes</taxon>
        <taxon>Trombidiformes</taxon>
        <taxon>Prostigmata</taxon>
        <taxon>Anystina</taxon>
        <taxon>Parasitengona</taxon>
        <taxon>Trombidioidea</taxon>
        <taxon>Trombidiidae</taxon>
        <taxon>Dinothrombium</taxon>
    </lineage>
</organism>
<feature type="disulfide bond" evidence="17">
    <location>
        <begin position="2823"/>
        <end position="2841"/>
    </location>
</feature>
<dbReference type="STRING" id="1965070.A0A443RMF6"/>
<dbReference type="InterPro" id="IPR032485">
    <property type="entry name" value="LRP1-like_beta_prop"/>
</dbReference>
<evidence type="ECO:0000256" key="15">
    <source>
        <dbReference type="ARBA" id="ARBA00037878"/>
    </source>
</evidence>
<keyword evidence="9 20" id="KW-1133">Transmembrane helix</keyword>
<dbReference type="FunFam" id="2.120.10.30:FF:000241">
    <property type="entry name" value="Low-density lipoprotein receptor-related protein 6"/>
    <property type="match status" value="5"/>
</dbReference>
<dbReference type="PROSITE" id="PS51120">
    <property type="entry name" value="LDLRB"/>
    <property type="match status" value="18"/>
</dbReference>
<feature type="chain" id="PRO_5019037455" evidence="21">
    <location>
        <begin position="24"/>
        <end position="3618"/>
    </location>
</feature>
<dbReference type="InterPro" id="IPR000152">
    <property type="entry name" value="EGF-type_Asp/Asn_hydroxyl_site"/>
</dbReference>
<keyword evidence="7" id="KW-0677">Repeat</keyword>
<dbReference type="PROSITE" id="PS01186">
    <property type="entry name" value="EGF_2"/>
    <property type="match status" value="4"/>
</dbReference>
<evidence type="ECO:0000256" key="11">
    <source>
        <dbReference type="ARBA" id="ARBA00023157"/>
    </source>
</evidence>
<dbReference type="PRINTS" id="PR00261">
    <property type="entry name" value="LDLRECEPTOR"/>
</dbReference>